<feature type="non-terminal residue" evidence="6">
    <location>
        <position position="65"/>
    </location>
</feature>
<gene>
    <name evidence="6" type="ORF">DILT_LOCUS1781</name>
</gene>
<dbReference type="GO" id="GO:0046872">
    <property type="term" value="F:metal ion binding"/>
    <property type="evidence" value="ECO:0007669"/>
    <property type="project" value="UniProtKB-KW"/>
</dbReference>
<protein>
    <recommendedName>
        <fullName evidence="5">LIM zinc-binding domain-containing protein</fullName>
    </recommendedName>
</protein>
<proteinExistence type="predicted"/>
<feature type="domain" description="LIM zinc-binding" evidence="5">
    <location>
        <begin position="5"/>
        <end position="65"/>
    </location>
</feature>
<dbReference type="Pfam" id="PF00412">
    <property type="entry name" value="LIM"/>
    <property type="match status" value="1"/>
</dbReference>
<dbReference type="InterPro" id="IPR001781">
    <property type="entry name" value="Znf_LIM"/>
</dbReference>
<keyword evidence="3 4" id="KW-0440">LIM domain</keyword>
<dbReference type="OrthoDB" id="6159439at2759"/>
<evidence type="ECO:0000313" key="7">
    <source>
        <dbReference type="Proteomes" id="UP000281553"/>
    </source>
</evidence>
<keyword evidence="2 4" id="KW-0862">Zinc</keyword>
<dbReference type="Proteomes" id="UP000281553">
    <property type="component" value="Unassembled WGS sequence"/>
</dbReference>
<dbReference type="EMBL" id="UYRU01014569">
    <property type="protein sequence ID" value="VDK50300.1"/>
    <property type="molecule type" value="Genomic_DNA"/>
</dbReference>
<evidence type="ECO:0000256" key="2">
    <source>
        <dbReference type="ARBA" id="ARBA00022833"/>
    </source>
</evidence>
<evidence type="ECO:0000259" key="5">
    <source>
        <dbReference type="PROSITE" id="PS50023"/>
    </source>
</evidence>
<evidence type="ECO:0000313" key="6">
    <source>
        <dbReference type="EMBL" id="VDK50300.1"/>
    </source>
</evidence>
<reference evidence="6 7" key="1">
    <citation type="submission" date="2018-11" db="EMBL/GenBank/DDBJ databases">
        <authorList>
            <consortium name="Pathogen Informatics"/>
        </authorList>
    </citation>
    <scope>NUCLEOTIDE SEQUENCE [LARGE SCALE GENOMIC DNA]</scope>
</reference>
<name>A0A3P6R4N1_DIBLA</name>
<evidence type="ECO:0000256" key="1">
    <source>
        <dbReference type="ARBA" id="ARBA00022723"/>
    </source>
</evidence>
<dbReference type="AlphaFoldDB" id="A0A3P6R4N1"/>
<accession>A0A3P6R4N1</accession>
<organism evidence="6 7">
    <name type="scientific">Dibothriocephalus latus</name>
    <name type="common">Fish tapeworm</name>
    <name type="synonym">Diphyllobothrium latum</name>
    <dbReference type="NCBI Taxonomy" id="60516"/>
    <lineage>
        <taxon>Eukaryota</taxon>
        <taxon>Metazoa</taxon>
        <taxon>Spiralia</taxon>
        <taxon>Lophotrochozoa</taxon>
        <taxon>Platyhelminthes</taxon>
        <taxon>Cestoda</taxon>
        <taxon>Eucestoda</taxon>
        <taxon>Diphyllobothriidea</taxon>
        <taxon>Diphyllobothriidae</taxon>
        <taxon>Dibothriocephalus</taxon>
    </lineage>
</organism>
<keyword evidence="1 4" id="KW-0479">Metal-binding</keyword>
<sequence length="65" mass="6892">MLSHELCMRTRDPSAGDNADAAGLVHHVSCFVCSICSLPLAAGEPYTYHPTTGALVCKADFLRGL</sequence>
<evidence type="ECO:0000256" key="3">
    <source>
        <dbReference type="ARBA" id="ARBA00023038"/>
    </source>
</evidence>
<evidence type="ECO:0000256" key="4">
    <source>
        <dbReference type="PROSITE-ProRule" id="PRU00125"/>
    </source>
</evidence>
<dbReference type="Gene3D" id="2.10.110.10">
    <property type="entry name" value="Cysteine Rich Protein"/>
    <property type="match status" value="1"/>
</dbReference>
<keyword evidence="7" id="KW-1185">Reference proteome</keyword>
<dbReference type="PROSITE" id="PS50023">
    <property type="entry name" value="LIM_DOMAIN_2"/>
    <property type="match status" value="1"/>
</dbReference>